<gene>
    <name evidence="2" type="ORF">SAMN05421827_11094</name>
</gene>
<dbReference type="PRINTS" id="PR00081">
    <property type="entry name" value="GDHRDH"/>
</dbReference>
<dbReference type="NCBIfam" id="NF005095">
    <property type="entry name" value="PRK06523.1"/>
    <property type="match status" value="1"/>
</dbReference>
<dbReference type="Pfam" id="PF13561">
    <property type="entry name" value="adh_short_C2"/>
    <property type="match status" value="1"/>
</dbReference>
<protein>
    <submittedName>
        <fullName evidence="2">NAD(P)-dependent dehydrogenase, short-chain alcohol dehydrogenase family</fullName>
    </submittedName>
</protein>
<name>A0A1G7WQ52_9SPHI</name>
<sequence>METILKGQVALVTGGTKGIGKAIADKLSSKGAQVVVTARTAPEENLNEHYFIAADLTQPQSAAVIAKEILTKYGKIDIIVNNAGANLSPGGGFDALTDEHWYNDWQLNFLSVVRINKLLLPAMIKQNSGVIINISTGAAKLPIWEMTMSYSSAKAALNAYSKALANELGSKGIRVNVVSPGVVKTPLMMDFIENIANSSNITVDDAFKVVMDKVGVPLGRMAEPDEIASLVAFLVSAEARYITGTNYAVDGGALPTT</sequence>
<dbReference type="SUPFAM" id="SSF51735">
    <property type="entry name" value="NAD(P)-binding Rossmann-fold domains"/>
    <property type="match status" value="1"/>
</dbReference>
<evidence type="ECO:0000313" key="2">
    <source>
        <dbReference type="EMBL" id="SDG74046.1"/>
    </source>
</evidence>
<dbReference type="STRING" id="405671.SAMN05421827_11094"/>
<dbReference type="InterPro" id="IPR050259">
    <property type="entry name" value="SDR"/>
</dbReference>
<dbReference type="OrthoDB" id="9804774at2"/>
<organism evidence="2 3">
    <name type="scientific">Pedobacter terrae</name>
    <dbReference type="NCBI Taxonomy" id="405671"/>
    <lineage>
        <taxon>Bacteria</taxon>
        <taxon>Pseudomonadati</taxon>
        <taxon>Bacteroidota</taxon>
        <taxon>Sphingobacteriia</taxon>
        <taxon>Sphingobacteriales</taxon>
        <taxon>Sphingobacteriaceae</taxon>
        <taxon>Pedobacter</taxon>
    </lineage>
</organism>
<comment type="similarity">
    <text evidence="1">Belongs to the short-chain dehydrogenases/reductases (SDR) family.</text>
</comment>
<reference evidence="3" key="1">
    <citation type="submission" date="2016-10" db="EMBL/GenBank/DDBJ databases">
        <authorList>
            <person name="Varghese N."/>
            <person name="Submissions S."/>
        </authorList>
    </citation>
    <scope>NUCLEOTIDE SEQUENCE [LARGE SCALE GENOMIC DNA]</scope>
    <source>
        <strain evidence="3">DSM 17933</strain>
    </source>
</reference>
<evidence type="ECO:0000313" key="3">
    <source>
        <dbReference type="Proteomes" id="UP000199643"/>
    </source>
</evidence>
<accession>A0A1G7WQ52</accession>
<dbReference type="Proteomes" id="UP000199643">
    <property type="component" value="Unassembled WGS sequence"/>
</dbReference>
<dbReference type="InterPro" id="IPR002347">
    <property type="entry name" value="SDR_fam"/>
</dbReference>
<dbReference type="PANTHER" id="PTHR42879:SF6">
    <property type="entry name" value="NADPH-DEPENDENT REDUCTASE BACG"/>
    <property type="match status" value="1"/>
</dbReference>
<dbReference type="RefSeq" id="WP_090500901.1">
    <property type="nucleotide sequence ID" value="NZ_FNCH01000010.1"/>
</dbReference>
<proteinExistence type="inferred from homology"/>
<dbReference type="FunFam" id="3.40.50.720:FF:000084">
    <property type="entry name" value="Short-chain dehydrogenase reductase"/>
    <property type="match status" value="1"/>
</dbReference>
<keyword evidence="3" id="KW-1185">Reference proteome</keyword>
<dbReference type="PRINTS" id="PR00080">
    <property type="entry name" value="SDRFAMILY"/>
</dbReference>
<dbReference type="EMBL" id="FNCH01000010">
    <property type="protein sequence ID" value="SDG74046.1"/>
    <property type="molecule type" value="Genomic_DNA"/>
</dbReference>
<dbReference type="PANTHER" id="PTHR42879">
    <property type="entry name" value="3-OXOACYL-(ACYL-CARRIER-PROTEIN) REDUCTASE"/>
    <property type="match status" value="1"/>
</dbReference>
<dbReference type="InterPro" id="IPR036291">
    <property type="entry name" value="NAD(P)-bd_dom_sf"/>
</dbReference>
<evidence type="ECO:0000256" key="1">
    <source>
        <dbReference type="ARBA" id="ARBA00006484"/>
    </source>
</evidence>
<dbReference type="Gene3D" id="3.40.50.720">
    <property type="entry name" value="NAD(P)-binding Rossmann-like Domain"/>
    <property type="match status" value="1"/>
</dbReference>
<dbReference type="AlphaFoldDB" id="A0A1G7WQ52"/>